<dbReference type="AlphaFoldDB" id="A0A9C6STM7"/>
<feature type="region of interest" description="Disordered" evidence="2">
    <location>
        <begin position="23"/>
        <end position="91"/>
    </location>
</feature>
<organism evidence="4 5">
    <name type="scientific">Drosophila albomicans</name>
    <name type="common">Fruit fly</name>
    <dbReference type="NCBI Taxonomy" id="7291"/>
    <lineage>
        <taxon>Eukaryota</taxon>
        <taxon>Metazoa</taxon>
        <taxon>Ecdysozoa</taxon>
        <taxon>Arthropoda</taxon>
        <taxon>Hexapoda</taxon>
        <taxon>Insecta</taxon>
        <taxon>Pterygota</taxon>
        <taxon>Neoptera</taxon>
        <taxon>Endopterygota</taxon>
        <taxon>Diptera</taxon>
        <taxon>Brachycera</taxon>
        <taxon>Muscomorpha</taxon>
        <taxon>Ephydroidea</taxon>
        <taxon>Drosophilidae</taxon>
        <taxon>Drosophila</taxon>
    </lineage>
</organism>
<dbReference type="GeneID" id="127565438"/>
<dbReference type="Proteomes" id="UP000515160">
    <property type="component" value="Chromosome 3"/>
</dbReference>
<evidence type="ECO:0000256" key="1">
    <source>
        <dbReference type="PROSITE-ProRule" id="PRU00371"/>
    </source>
</evidence>
<dbReference type="RefSeq" id="XP_051859696.1">
    <property type="nucleotide sequence ID" value="XM_052003736.1"/>
</dbReference>
<evidence type="ECO:0000259" key="3">
    <source>
        <dbReference type="PROSITE" id="PS51031"/>
    </source>
</evidence>
<reference evidence="5" key="1">
    <citation type="submission" date="2025-08" db="UniProtKB">
        <authorList>
            <consortium name="RefSeq"/>
        </authorList>
    </citation>
    <scope>IDENTIFICATION</scope>
    <source>
        <strain evidence="5">15112-1751.03</strain>
        <tissue evidence="5">Whole Adult</tissue>
    </source>
</reference>
<dbReference type="Pfam" id="PF02944">
    <property type="entry name" value="BESS"/>
    <property type="match status" value="1"/>
</dbReference>
<feature type="compositionally biased region" description="Acidic residues" evidence="2">
    <location>
        <begin position="36"/>
        <end position="91"/>
    </location>
</feature>
<dbReference type="GO" id="GO:0005634">
    <property type="term" value="C:nucleus"/>
    <property type="evidence" value="ECO:0007669"/>
    <property type="project" value="UniProtKB-SubCell"/>
</dbReference>
<keyword evidence="1" id="KW-0539">Nucleus</keyword>
<accession>A0A9C6STM7</accession>
<proteinExistence type="predicted"/>
<feature type="domain" description="BESS" evidence="3">
    <location>
        <begin position="91"/>
        <end position="130"/>
    </location>
</feature>
<comment type="subcellular location">
    <subcellularLocation>
        <location evidence="1">Nucleus</location>
    </subcellularLocation>
</comment>
<keyword evidence="4" id="KW-1185">Reference proteome</keyword>
<evidence type="ECO:0000313" key="4">
    <source>
        <dbReference type="Proteomes" id="UP000515160"/>
    </source>
</evidence>
<dbReference type="PROSITE" id="PS51031">
    <property type="entry name" value="BESS"/>
    <property type="match status" value="1"/>
</dbReference>
<protein>
    <submittedName>
        <fullName evidence="5">GATA zinc finger domain-containing protein 13-like</fullName>
    </submittedName>
</protein>
<gene>
    <name evidence="5" type="primary">LOC127565438</name>
</gene>
<name>A0A9C6STM7_DROAB</name>
<dbReference type="InterPro" id="IPR004210">
    <property type="entry name" value="BESS_motif"/>
</dbReference>
<evidence type="ECO:0000313" key="5">
    <source>
        <dbReference type="RefSeq" id="XP_051859696.1"/>
    </source>
</evidence>
<sequence>MRNCVSASGRACAAATGGALAYTITGSTPKPCNFESENDNDENDNDEDENGNDENDNDENDNDGNENDNDENENYNDENENDNDENDENEIDDNYFFVISLLTTMRRMTPLQNIEFRTMVMDALRCMMTKMQQEQQEPSSTTH</sequence>
<evidence type="ECO:0000256" key="2">
    <source>
        <dbReference type="SAM" id="MobiDB-lite"/>
    </source>
</evidence>
<dbReference type="GO" id="GO:0003677">
    <property type="term" value="F:DNA binding"/>
    <property type="evidence" value="ECO:0007669"/>
    <property type="project" value="InterPro"/>
</dbReference>